<accession>A0A2M4DAE8</accession>
<dbReference type="AlphaFoldDB" id="A0A2M4DAE8"/>
<sequence length="67" mass="7081">MSLLTAFAALSLSLSLSVPTEVYLSLARSPSHTEGGGQMVYVVNKCAIASITLLVARFCCLFVCLLV</sequence>
<organism evidence="2">
    <name type="scientific">Anopheles darlingi</name>
    <name type="common">Mosquito</name>
    <dbReference type="NCBI Taxonomy" id="43151"/>
    <lineage>
        <taxon>Eukaryota</taxon>
        <taxon>Metazoa</taxon>
        <taxon>Ecdysozoa</taxon>
        <taxon>Arthropoda</taxon>
        <taxon>Hexapoda</taxon>
        <taxon>Insecta</taxon>
        <taxon>Pterygota</taxon>
        <taxon>Neoptera</taxon>
        <taxon>Endopterygota</taxon>
        <taxon>Diptera</taxon>
        <taxon>Nematocera</taxon>
        <taxon>Culicoidea</taxon>
        <taxon>Culicidae</taxon>
        <taxon>Anophelinae</taxon>
        <taxon>Anopheles</taxon>
    </lineage>
</organism>
<evidence type="ECO:0000256" key="1">
    <source>
        <dbReference type="SAM" id="SignalP"/>
    </source>
</evidence>
<name>A0A2M4DAE8_ANODA</name>
<keyword evidence="1" id="KW-0732">Signal</keyword>
<reference evidence="2" key="1">
    <citation type="submission" date="2018-01" db="EMBL/GenBank/DDBJ databases">
        <title>An insight into the sialome of Amazonian anophelines.</title>
        <authorList>
            <person name="Ribeiro J.M."/>
            <person name="Scarpassa V."/>
            <person name="Calvo E."/>
        </authorList>
    </citation>
    <scope>NUCLEOTIDE SEQUENCE</scope>
</reference>
<dbReference type="EMBL" id="GGFL01010293">
    <property type="protein sequence ID" value="MBW74471.1"/>
    <property type="molecule type" value="Transcribed_RNA"/>
</dbReference>
<protein>
    <submittedName>
        <fullName evidence="2">Putative secreted protein</fullName>
    </submittedName>
</protein>
<feature type="chain" id="PRO_5014792196" evidence="1">
    <location>
        <begin position="18"/>
        <end position="67"/>
    </location>
</feature>
<feature type="signal peptide" evidence="1">
    <location>
        <begin position="1"/>
        <end position="17"/>
    </location>
</feature>
<evidence type="ECO:0000313" key="2">
    <source>
        <dbReference type="EMBL" id="MBW74471.1"/>
    </source>
</evidence>
<proteinExistence type="predicted"/>